<dbReference type="EC" id="2.1.1.-" evidence="4"/>
<dbReference type="Proteomes" id="UP000438093">
    <property type="component" value="Unassembled WGS sequence"/>
</dbReference>
<organism evidence="6 7">
    <name type="scientific">Eggerthella guodeyinii</name>
    <dbReference type="NCBI Taxonomy" id="2690837"/>
    <lineage>
        <taxon>Bacteria</taxon>
        <taxon>Bacillati</taxon>
        <taxon>Actinomycetota</taxon>
        <taxon>Coriobacteriia</taxon>
        <taxon>Eggerthellales</taxon>
        <taxon>Eggerthellaceae</taxon>
        <taxon>Eggerthella</taxon>
    </lineage>
</organism>
<dbReference type="GO" id="GO:0003677">
    <property type="term" value="F:DNA binding"/>
    <property type="evidence" value="ECO:0007669"/>
    <property type="project" value="InterPro"/>
</dbReference>
<dbReference type="GO" id="GO:0008170">
    <property type="term" value="F:N-methyltransferase activity"/>
    <property type="evidence" value="ECO:0007669"/>
    <property type="project" value="InterPro"/>
</dbReference>
<keyword evidence="3 6" id="KW-0808">Transferase</keyword>
<evidence type="ECO:0000259" key="5">
    <source>
        <dbReference type="Pfam" id="PF01555"/>
    </source>
</evidence>
<evidence type="ECO:0000256" key="1">
    <source>
        <dbReference type="ARBA" id="ARBA00006594"/>
    </source>
</evidence>
<comment type="similarity">
    <text evidence="1 4">Belongs to the N(4)/N(6)-methyltransferase family.</text>
</comment>
<reference evidence="7" key="1">
    <citation type="submission" date="2019-08" db="EMBL/GenBank/DDBJ databases">
        <title>Arthrobacter sp. nov., isolated from plateau pika and Tibetan wild ass.</title>
        <authorList>
            <person name="Ge Y."/>
        </authorList>
    </citation>
    <scope>NUCLEOTIDE SEQUENCE [LARGE SCALE GENOMIC DNA]</scope>
    <source>
        <strain evidence="7">HF-4214</strain>
    </source>
</reference>
<dbReference type="SUPFAM" id="SSF53335">
    <property type="entry name" value="S-adenosyl-L-methionine-dependent methyltransferases"/>
    <property type="match status" value="1"/>
</dbReference>
<keyword evidence="2 6" id="KW-0489">Methyltransferase</keyword>
<evidence type="ECO:0000256" key="2">
    <source>
        <dbReference type="ARBA" id="ARBA00022603"/>
    </source>
</evidence>
<keyword evidence="7" id="KW-1185">Reference proteome</keyword>
<dbReference type="AlphaFoldDB" id="A0A6N7RLN9"/>
<dbReference type="GO" id="GO:0009007">
    <property type="term" value="F:site-specific DNA-methyltransferase (adenine-specific) activity"/>
    <property type="evidence" value="ECO:0007669"/>
    <property type="project" value="TreeGrafter"/>
</dbReference>
<proteinExistence type="inferred from homology"/>
<evidence type="ECO:0000313" key="7">
    <source>
        <dbReference type="Proteomes" id="UP000438093"/>
    </source>
</evidence>
<dbReference type="InterPro" id="IPR002941">
    <property type="entry name" value="DNA_methylase_N4/N6"/>
</dbReference>
<name>A0A6N7RLN9_9ACTN</name>
<accession>A0A6N7RLN9</accession>
<dbReference type="Pfam" id="PF01555">
    <property type="entry name" value="N6_N4_Mtase"/>
    <property type="match status" value="1"/>
</dbReference>
<protein>
    <recommendedName>
        <fullName evidence="4">Methyltransferase</fullName>
        <ecNumber evidence="4">2.1.1.-</ecNumber>
    </recommendedName>
</protein>
<evidence type="ECO:0000313" key="6">
    <source>
        <dbReference type="EMBL" id="MRX82245.1"/>
    </source>
</evidence>
<feature type="domain" description="DNA methylase N-4/N-6" evidence="5">
    <location>
        <begin position="23"/>
        <end position="233"/>
    </location>
</feature>
<dbReference type="GO" id="GO:0005737">
    <property type="term" value="C:cytoplasm"/>
    <property type="evidence" value="ECO:0007669"/>
    <property type="project" value="TreeGrafter"/>
</dbReference>
<dbReference type="GO" id="GO:0032259">
    <property type="term" value="P:methylation"/>
    <property type="evidence" value="ECO:0007669"/>
    <property type="project" value="UniProtKB-KW"/>
</dbReference>
<dbReference type="PANTHER" id="PTHR13370">
    <property type="entry name" value="RNA METHYLASE-RELATED"/>
    <property type="match status" value="1"/>
</dbReference>
<dbReference type="EMBL" id="VTFY01000004">
    <property type="protein sequence ID" value="MRX82245.1"/>
    <property type="molecule type" value="Genomic_DNA"/>
</dbReference>
<dbReference type="PROSITE" id="PS00092">
    <property type="entry name" value="N6_MTASE"/>
    <property type="match status" value="1"/>
</dbReference>
<sequence length="247" mass="27292">MRSYSLHHGDCMDVMRGIEPGSVDMVLADPPYCSGGLTRSDRKQPTSTKYQTTGLDEYHHDYEGDAMDERAFTLFTMEWARLARATMRPGASALVFSDWRQLANTCDAVQAAGLVFRGIVVWHKPSARPQPNSFRSDCEFAAWATNGAIDRSPTQDAVYLKGLYTYSVEPMKNRSHMNQKPVGLMRELIGICPQGGTVLDPFMGSGTTGIACADTGRAFVGIERDAVYFDIAERRVSAAYAQGRLEL</sequence>
<comment type="caution">
    <text evidence="6">The sequence shown here is derived from an EMBL/GenBank/DDBJ whole genome shotgun (WGS) entry which is preliminary data.</text>
</comment>
<dbReference type="PRINTS" id="PR00508">
    <property type="entry name" value="S21N4MTFRASE"/>
</dbReference>
<dbReference type="InterPro" id="IPR001091">
    <property type="entry name" value="RM_Methyltransferase"/>
</dbReference>
<evidence type="ECO:0000256" key="3">
    <source>
        <dbReference type="ARBA" id="ARBA00022679"/>
    </source>
</evidence>
<dbReference type="PANTHER" id="PTHR13370:SF3">
    <property type="entry name" value="TRNA (GUANINE(10)-N2)-METHYLTRANSFERASE HOMOLOG"/>
    <property type="match status" value="1"/>
</dbReference>
<dbReference type="InterPro" id="IPR029063">
    <property type="entry name" value="SAM-dependent_MTases_sf"/>
</dbReference>
<dbReference type="InterPro" id="IPR002052">
    <property type="entry name" value="DNA_methylase_N6_adenine_CS"/>
</dbReference>
<dbReference type="Gene3D" id="3.40.50.150">
    <property type="entry name" value="Vaccinia Virus protein VP39"/>
    <property type="match status" value="1"/>
</dbReference>
<evidence type="ECO:0000256" key="4">
    <source>
        <dbReference type="RuleBase" id="RU362026"/>
    </source>
</evidence>
<gene>
    <name evidence="6" type="ORF">GJG86_07035</name>
</gene>